<reference evidence="2" key="1">
    <citation type="journal article" date="2023" name="Microb. Genom.">
        <title>Mesoterricola silvestris gen. nov., sp. nov., Mesoterricola sediminis sp. nov., Geothrix oryzae sp. nov., Geothrix edaphica sp. nov., Geothrix rubra sp. nov., and Geothrix limicola sp. nov., six novel members of Acidobacteriota isolated from soils.</title>
        <authorList>
            <person name="Weisberg A.J."/>
            <person name="Pearce E."/>
            <person name="Kramer C.G."/>
            <person name="Chang J.H."/>
            <person name="Clarke C.R."/>
        </authorList>
    </citation>
    <scope>NUCLEOTIDE SEQUENCE</scope>
    <source>
        <strain evidence="2">ND06-05F</strain>
    </source>
</reference>
<sequence length="305" mass="33483">MTTQHPAERNVPVERLRLGDHACMGPADLGGESPWKVFTAYTRTSLARGEKVLLVMDPDDLSDDEVVALLDRGSGQVVAARAGGQLSLRRNTEVYAPDGRFQERRTIDTYAAEVDRACTEGWAGLRVTADMSWAPRMNLAHDRLLDYEASVAPLFADPLFTAICWYDRRRFDDEMTARVDKVHPLRVMERLDSLEVTETPDGGRIAGTAELSTRTAFVEILRQALERRDDTGPSHFVLDLRDLCFMEAHCAWQLISLAASLPAGSEVTVRCGELLGLVLAQLGADEVPQLLVSVEGEGDDGGDAG</sequence>
<dbReference type="EMBL" id="JARAWN010000549">
    <property type="protein sequence ID" value="MDX3136344.1"/>
    <property type="molecule type" value="Genomic_DNA"/>
</dbReference>
<gene>
    <name evidence="2" type="ORF">PV367_42610</name>
</gene>
<proteinExistence type="predicted"/>
<dbReference type="Proteomes" id="UP001273589">
    <property type="component" value="Unassembled WGS sequence"/>
</dbReference>
<protein>
    <submittedName>
        <fullName evidence="2">MEDS domain-containing protein</fullName>
    </submittedName>
</protein>
<comment type="caution">
    <text evidence="2">The sequence shown here is derived from an EMBL/GenBank/DDBJ whole genome shotgun (WGS) entry which is preliminary data.</text>
</comment>
<evidence type="ECO:0000259" key="1">
    <source>
        <dbReference type="Pfam" id="PF14417"/>
    </source>
</evidence>
<evidence type="ECO:0000313" key="2">
    <source>
        <dbReference type="EMBL" id="MDX3136344.1"/>
    </source>
</evidence>
<dbReference type="AlphaFoldDB" id="A0AAJ2PZR0"/>
<dbReference type="InterPro" id="IPR025847">
    <property type="entry name" value="MEDS_domain"/>
</dbReference>
<evidence type="ECO:0000313" key="3">
    <source>
        <dbReference type="Proteomes" id="UP001273589"/>
    </source>
</evidence>
<accession>A0AAJ2PZR0</accession>
<feature type="domain" description="MEDS" evidence="1">
    <location>
        <begin position="32"/>
        <end position="184"/>
    </location>
</feature>
<dbReference type="Pfam" id="PF14417">
    <property type="entry name" value="MEDS"/>
    <property type="match status" value="1"/>
</dbReference>
<organism evidence="2 3">
    <name type="scientific">Streptomyces europaeiscabiei</name>
    <dbReference type="NCBI Taxonomy" id="146819"/>
    <lineage>
        <taxon>Bacteria</taxon>
        <taxon>Bacillati</taxon>
        <taxon>Actinomycetota</taxon>
        <taxon>Actinomycetes</taxon>
        <taxon>Kitasatosporales</taxon>
        <taxon>Streptomycetaceae</taxon>
        <taxon>Streptomyces</taxon>
    </lineage>
</organism>
<name>A0AAJ2PZR0_9ACTN</name>
<dbReference type="RefSeq" id="WP_319699271.1">
    <property type="nucleotide sequence ID" value="NZ_JARAWN010000549.1"/>
</dbReference>